<organism evidence="2 3">
    <name type="scientific">Porphyra umbilicalis</name>
    <name type="common">Purple laver</name>
    <name type="synonym">Red alga</name>
    <dbReference type="NCBI Taxonomy" id="2786"/>
    <lineage>
        <taxon>Eukaryota</taxon>
        <taxon>Rhodophyta</taxon>
        <taxon>Bangiophyceae</taxon>
        <taxon>Bangiales</taxon>
        <taxon>Bangiaceae</taxon>
        <taxon>Porphyra</taxon>
    </lineage>
</organism>
<dbReference type="EMBL" id="KV919266">
    <property type="protein sequence ID" value="OSX70390.1"/>
    <property type="molecule type" value="Genomic_DNA"/>
</dbReference>
<accession>A0A1X6NPD7</accession>
<proteinExistence type="predicted"/>
<evidence type="ECO:0000313" key="2">
    <source>
        <dbReference type="EMBL" id="OSX70390.1"/>
    </source>
</evidence>
<feature type="compositionally biased region" description="Low complexity" evidence="1">
    <location>
        <begin position="64"/>
        <end position="75"/>
    </location>
</feature>
<dbReference type="Proteomes" id="UP000218209">
    <property type="component" value="Unassembled WGS sequence"/>
</dbReference>
<protein>
    <submittedName>
        <fullName evidence="2">Uncharacterized protein</fullName>
    </submittedName>
</protein>
<dbReference type="AlphaFoldDB" id="A0A1X6NPD7"/>
<name>A0A1X6NPD7_PORUM</name>
<reference evidence="2 3" key="1">
    <citation type="submission" date="2017-03" db="EMBL/GenBank/DDBJ databases">
        <title>WGS assembly of Porphyra umbilicalis.</title>
        <authorList>
            <person name="Brawley S.H."/>
            <person name="Blouin N.A."/>
            <person name="Ficko-Blean E."/>
            <person name="Wheeler G.L."/>
            <person name="Lohr M."/>
            <person name="Goodson H.V."/>
            <person name="Jenkins J.W."/>
            <person name="Blaby-Haas C.E."/>
            <person name="Helliwell K.E."/>
            <person name="Chan C."/>
            <person name="Marriage T."/>
            <person name="Bhattacharya D."/>
            <person name="Klein A.S."/>
            <person name="Badis Y."/>
            <person name="Brodie J."/>
            <person name="Cao Y."/>
            <person name="Collen J."/>
            <person name="Dittami S.M."/>
            <person name="Gachon C.M."/>
            <person name="Green B.R."/>
            <person name="Karpowicz S."/>
            <person name="Kim J.W."/>
            <person name="Kudahl U."/>
            <person name="Lin S."/>
            <person name="Michel G."/>
            <person name="Mittag M."/>
            <person name="Olson B.J."/>
            <person name="Pangilinan J."/>
            <person name="Peng Y."/>
            <person name="Qiu H."/>
            <person name="Shu S."/>
            <person name="Singer J.T."/>
            <person name="Smith A.G."/>
            <person name="Sprecher B.N."/>
            <person name="Wagner V."/>
            <person name="Wang W."/>
            <person name="Wang Z.-Y."/>
            <person name="Yan J."/>
            <person name="Yarish C."/>
            <person name="Zoeuner-Riek S."/>
            <person name="Zhuang Y."/>
            <person name="Zou Y."/>
            <person name="Lindquist E.A."/>
            <person name="Grimwood J."/>
            <person name="Barry K."/>
            <person name="Rokhsar D.S."/>
            <person name="Schmutz J."/>
            <person name="Stiller J.W."/>
            <person name="Grossman A.R."/>
            <person name="Prochnik S.E."/>
        </authorList>
    </citation>
    <scope>NUCLEOTIDE SEQUENCE [LARGE SCALE GENOMIC DNA]</scope>
    <source>
        <strain evidence="2">4086291</strain>
    </source>
</reference>
<feature type="region of interest" description="Disordered" evidence="1">
    <location>
        <begin position="243"/>
        <end position="266"/>
    </location>
</feature>
<keyword evidence="3" id="KW-1185">Reference proteome</keyword>
<feature type="region of interest" description="Disordered" evidence="1">
    <location>
        <begin position="56"/>
        <end position="148"/>
    </location>
</feature>
<gene>
    <name evidence="2" type="ORF">BU14_0771s0007</name>
</gene>
<evidence type="ECO:0000256" key="1">
    <source>
        <dbReference type="SAM" id="MobiDB-lite"/>
    </source>
</evidence>
<feature type="compositionally biased region" description="Low complexity" evidence="1">
    <location>
        <begin position="86"/>
        <end position="107"/>
    </location>
</feature>
<sequence length="266" mass="25939">MPPATPGEAPRGVVAPTVAADAAAAGMFLGGSGALHAHTGMAAAGRRVGVAGCPAGHRERWSHSKSGSCSPSSASLETTGLGGGSPAASAAASAAETAATAAKALRTPPAPRRSSTMGSGGASPAATRASTMACHAGSHHPGGVAGGMPRYAAASEIPRRRRGRVSPDSSARCLRPSMYWMTPPTLTAATSYVPKNMTVIHPRPVGSVSCGHSAVTADSGTTCAGAAGAGGVITQTTRDLTARTSSADGRRGGATSLGAFHHRGAG</sequence>
<evidence type="ECO:0000313" key="3">
    <source>
        <dbReference type="Proteomes" id="UP000218209"/>
    </source>
</evidence>